<dbReference type="AlphaFoldDB" id="A0A0C9VVV5"/>
<sequence>MSQEMHSLASFPEELLVRILSLCVTPPPVLPLRPIWDSIIPPPTPVTFQPTLHNLPPRNRLAPLLVSHQFLRIASPLFYHTLHIQSATQAARVLGTLRQHPSLANAVRKLVFGGIWPDCAPLLMLCERVDDVDISLDSGPDTGASPRPLSRPAGSGTNATSANNRANMGDSDTEVFCDALEQREIVHLTIRKDPSTYLTHPRPQYMLERLAKSVQKWTYLESVHLALRVSSSPNTLPLAQALSTAPRLHSVRAQLPAVWNNILLVVSSNPSLEKVMLYSESMFGIHYKSTLGPAGIKGSSNSTDDNENAILGTGLYMMEAKKHARLSELIKAGTSIIRTRAHTTIATVSSQPATTTPLGASRAKEVAAELLSNRPSSSLHSAMLSSTLDFARGV</sequence>
<gene>
    <name evidence="2" type="ORF">HYDPIDRAFT_114775</name>
</gene>
<organism evidence="2 3">
    <name type="scientific">Hydnomerulius pinastri MD-312</name>
    <dbReference type="NCBI Taxonomy" id="994086"/>
    <lineage>
        <taxon>Eukaryota</taxon>
        <taxon>Fungi</taxon>
        <taxon>Dikarya</taxon>
        <taxon>Basidiomycota</taxon>
        <taxon>Agaricomycotina</taxon>
        <taxon>Agaricomycetes</taxon>
        <taxon>Agaricomycetidae</taxon>
        <taxon>Boletales</taxon>
        <taxon>Boletales incertae sedis</taxon>
        <taxon>Leucogyrophana</taxon>
    </lineage>
</organism>
<keyword evidence="3" id="KW-1185">Reference proteome</keyword>
<feature type="compositionally biased region" description="Polar residues" evidence="1">
    <location>
        <begin position="155"/>
        <end position="166"/>
    </location>
</feature>
<proteinExistence type="predicted"/>
<dbReference type="EMBL" id="KN839856">
    <property type="protein sequence ID" value="KIJ62280.1"/>
    <property type="molecule type" value="Genomic_DNA"/>
</dbReference>
<dbReference type="OrthoDB" id="2786563at2759"/>
<dbReference type="Proteomes" id="UP000053820">
    <property type="component" value="Unassembled WGS sequence"/>
</dbReference>
<feature type="region of interest" description="Disordered" evidence="1">
    <location>
        <begin position="137"/>
        <end position="168"/>
    </location>
</feature>
<dbReference type="HOGENOM" id="CLU_046568_0_0_1"/>
<accession>A0A0C9VVV5</accession>
<evidence type="ECO:0000313" key="2">
    <source>
        <dbReference type="EMBL" id="KIJ62280.1"/>
    </source>
</evidence>
<name>A0A0C9VVV5_9AGAM</name>
<protein>
    <submittedName>
        <fullName evidence="2">Uncharacterized protein</fullName>
    </submittedName>
</protein>
<evidence type="ECO:0000313" key="3">
    <source>
        <dbReference type="Proteomes" id="UP000053820"/>
    </source>
</evidence>
<evidence type="ECO:0000256" key="1">
    <source>
        <dbReference type="SAM" id="MobiDB-lite"/>
    </source>
</evidence>
<reference evidence="2 3" key="1">
    <citation type="submission" date="2014-04" db="EMBL/GenBank/DDBJ databases">
        <title>Evolutionary Origins and Diversification of the Mycorrhizal Mutualists.</title>
        <authorList>
            <consortium name="DOE Joint Genome Institute"/>
            <consortium name="Mycorrhizal Genomics Consortium"/>
            <person name="Kohler A."/>
            <person name="Kuo A."/>
            <person name="Nagy L.G."/>
            <person name="Floudas D."/>
            <person name="Copeland A."/>
            <person name="Barry K.W."/>
            <person name="Cichocki N."/>
            <person name="Veneault-Fourrey C."/>
            <person name="LaButti K."/>
            <person name="Lindquist E.A."/>
            <person name="Lipzen A."/>
            <person name="Lundell T."/>
            <person name="Morin E."/>
            <person name="Murat C."/>
            <person name="Riley R."/>
            <person name="Ohm R."/>
            <person name="Sun H."/>
            <person name="Tunlid A."/>
            <person name="Henrissat B."/>
            <person name="Grigoriev I.V."/>
            <person name="Hibbett D.S."/>
            <person name="Martin F."/>
        </authorList>
    </citation>
    <scope>NUCLEOTIDE SEQUENCE [LARGE SCALE GENOMIC DNA]</scope>
    <source>
        <strain evidence="2 3">MD-312</strain>
    </source>
</reference>